<accession>A0ABS4PJM2</accession>
<evidence type="ECO:0000313" key="1">
    <source>
        <dbReference type="EMBL" id="MBP2179617.1"/>
    </source>
</evidence>
<evidence type="ECO:0000313" key="2">
    <source>
        <dbReference type="Proteomes" id="UP000741013"/>
    </source>
</evidence>
<reference evidence="1 2" key="1">
    <citation type="submission" date="2021-03" db="EMBL/GenBank/DDBJ databases">
        <title>Sequencing the genomes of 1000 actinobacteria strains.</title>
        <authorList>
            <person name="Klenk H.-P."/>
        </authorList>
    </citation>
    <scope>NUCLEOTIDE SEQUENCE [LARGE SCALE GENOMIC DNA]</scope>
    <source>
        <strain evidence="1 2">DSM 45510</strain>
    </source>
</reference>
<dbReference type="RefSeq" id="WP_209663315.1">
    <property type="nucleotide sequence ID" value="NZ_JAGGMS010000001.1"/>
</dbReference>
<protein>
    <submittedName>
        <fullName evidence="1">Uncharacterized protein</fullName>
    </submittedName>
</protein>
<keyword evidence="2" id="KW-1185">Reference proteome</keyword>
<proteinExistence type="predicted"/>
<gene>
    <name evidence="1" type="ORF">JOM49_001143</name>
</gene>
<organism evidence="1 2">
    <name type="scientific">Amycolatopsis magusensis</name>
    <dbReference type="NCBI Taxonomy" id="882444"/>
    <lineage>
        <taxon>Bacteria</taxon>
        <taxon>Bacillati</taxon>
        <taxon>Actinomycetota</taxon>
        <taxon>Actinomycetes</taxon>
        <taxon>Pseudonocardiales</taxon>
        <taxon>Pseudonocardiaceae</taxon>
        <taxon>Amycolatopsis</taxon>
    </lineage>
</organism>
<name>A0ABS4PJM2_9PSEU</name>
<dbReference type="EMBL" id="JAGGMS010000001">
    <property type="protein sequence ID" value="MBP2179617.1"/>
    <property type="molecule type" value="Genomic_DNA"/>
</dbReference>
<sequence length="203" mass="22782">MAYVTLPTFVSCSSSAGAKRATLVRRQRRMYDNPEPSGFDFYRRAAAAIRTGREADMDAAAMDILVANATPRSAPHYQAVAEGWLRYLGRRKPAVLSVGRGRWRCGGLEVGITPQFGLRSANGQDHAVHLYFKEEPLTRDAAHLALRLMELRMKELLPSGGEPMVLDVRRAKAYTLGRRDRDRLDHWIRSEAAAFLTLWEPVA</sequence>
<comment type="caution">
    <text evidence="1">The sequence shown here is derived from an EMBL/GenBank/DDBJ whole genome shotgun (WGS) entry which is preliminary data.</text>
</comment>
<dbReference type="Proteomes" id="UP000741013">
    <property type="component" value="Unassembled WGS sequence"/>
</dbReference>